<evidence type="ECO:0000256" key="8">
    <source>
        <dbReference type="RuleBase" id="RU000477"/>
    </source>
</evidence>
<feature type="transmembrane region" description="Helical" evidence="10">
    <location>
        <begin position="95"/>
        <end position="117"/>
    </location>
</feature>
<feature type="transmembrane region" description="Helical" evidence="10">
    <location>
        <begin position="55"/>
        <end position="74"/>
    </location>
</feature>
<dbReference type="GO" id="GO:0015250">
    <property type="term" value="F:water channel activity"/>
    <property type="evidence" value="ECO:0007669"/>
    <property type="project" value="TreeGrafter"/>
</dbReference>
<feature type="transmembrane region" description="Helical" evidence="10">
    <location>
        <begin position="137"/>
        <end position="158"/>
    </location>
</feature>
<organism evidence="11 12">
    <name type="scientific">Stichopus japonicus</name>
    <name type="common">Sea cucumber</name>
    <dbReference type="NCBI Taxonomy" id="307972"/>
    <lineage>
        <taxon>Eukaryota</taxon>
        <taxon>Metazoa</taxon>
        <taxon>Echinodermata</taxon>
        <taxon>Eleutherozoa</taxon>
        <taxon>Echinozoa</taxon>
        <taxon>Holothuroidea</taxon>
        <taxon>Aspidochirotacea</taxon>
        <taxon>Aspidochirotida</taxon>
        <taxon>Stichopodidae</taxon>
        <taxon>Apostichopus</taxon>
    </lineage>
</organism>
<gene>
    <name evidence="11" type="ORF">BSL78_02568</name>
</gene>
<evidence type="ECO:0000256" key="10">
    <source>
        <dbReference type="SAM" id="Phobius"/>
    </source>
</evidence>
<dbReference type="PANTHER" id="PTHR19139">
    <property type="entry name" value="AQUAPORIN TRANSPORTER"/>
    <property type="match status" value="1"/>
</dbReference>
<dbReference type="CDD" id="cd00333">
    <property type="entry name" value="MIP"/>
    <property type="match status" value="1"/>
</dbReference>
<keyword evidence="4" id="KW-1003">Cell membrane</keyword>
<evidence type="ECO:0000256" key="2">
    <source>
        <dbReference type="ARBA" id="ARBA00006175"/>
    </source>
</evidence>
<evidence type="ECO:0000256" key="1">
    <source>
        <dbReference type="ARBA" id="ARBA00004651"/>
    </source>
</evidence>
<keyword evidence="6 10" id="KW-1133">Transmembrane helix</keyword>
<comment type="caution">
    <text evidence="11">The sequence shown here is derived from an EMBL/GenBank/DDBJ whole genome shotgun (WGS) entry which is preliminary data.</text>
</comment>
<dbReference type="AlphaFoldDB" id="A0A2G8LJN2"/>
<evidence type="ECO:0000256" key="7">
    <source>
        <dbReference type="ARBA" id="ARBA00023136"/>
    </source>
</evidence>
<keyword evidence="5 8" id="KW-0812">Transmembrane</keyword>
<protein>
    <recommendedName>
        <fullName evidence="13">Aquaporin-4</fullName>
    </recommendedName>
</protein>
<dbReference type="InterPro" id="IPR000425">
    <property type="entry name" value="MIP"/>
</dbReference>
<evidence type="ECO:0000313" key="12">
    <source>
        <dbReference type="Proteomes" id="UP000230750"/>
    </source>
</evidence>
<dbReference type="EMBL" id="MRZV01000055">
    <property type="protein sequence ID" value="PIK60459.1"/>
    <property type="molecule type" value="Genomic_DNA"/>
</dbReference>
<comment type="subcellular location">
    <subcellularLocation>
        <location evidence="1">Cell membrane</location>
        <topology evidence="1">Multi-pass membrane protein</topology>
    </subcellularLocation>
</comment>
<dbReference type="Pfam" id="PF00230">
    <property type="entry name" value="MIP"/>
    <property type="match status" value="1"/>
</dbReference>
<keyword evidence="12" id="KW-1185">Reference proteome</keyword>
<evidence type="ECO:0000256" key="4">
    <source>
        <dbReference type="ARBA" id="ARBA00022475"/>
    </source>
</evidence>
<dbReference type="GO" id="GO:0005886">
    <property type="term" value="C:plasma membrane"/>
    <property type="evidence" value="ECO:0007669"/>
    <property type="project" value="UniProtKB-SubCell"/>
</dbReference>
<dbReference type="Proteomes" id="UP000230750">
    <property type="component" value="Unassembled WGS sequence"/>
</dbReference>
<dbReference type="Gene3D" id="1.20.1080.10">
    <property type="entry name" value="Glycerol uptake facilitator protein"/>
    <property type="match status" value="1"/>
</dbReference>
<dbReference type="SUPFAM" id="SSF81338">
    <property type="entry name" value="Aquaporin-like"/>
    <property type="match status" value="1"/>
</dbReference>
<dbReference type="InterPro" id="IPR034294">
    <property type="entry name" value="Aquaporin_transptr"/>
</dbReference>
<feature type="transmembrane region" description="Helical" evidence="10">
    <location>
        <begin position="17"/>
        <end position="35"/>
    </location>
</feature>
<evidence type="ECO:0000313" key="11">
    <source>
        <dbReference type="EMBL" id="PIK60459.1"/>
    </source>
</evidence>
<keyword evidence="3 8" id="KW-0813">Transport</keyword>
<reference evidence="11 12" key="1">
    <citation type="journal article" date="2017" name="PLoS Biol.">
        <title>The sea cucumber genome provides insights into morphological evolution and visceral regeneration.</title>
        <authorList>
            <person name="Zhang X."/>
            <person name="Sun L."/>
            <person name="Yuan J."/>
            <person name="Sun Y."/>
            <person name="Gao Y."/>
            <person name="Zhang L."/>
            <person name="Li S."/>
            <person name="Dai H."/>
            <person name="Hamel J.F."/>
            <person name="Liu C."/>
            <person name="Yu Y."/>
            <person name="Liu S."/>
            <person name="Lin W."/>
            <person name="Guo K."/>
            <person name="Jin S."/>
            <person name="Xu P."/>
            <person name="Storey K.B."/>
            <person name="Huan P."/>
            <person name="Zhang T."/>
            <person name="Zhou Y."/>
            <person name="Zhang J."/>
            <person name="Lin C."/>
            <person name="Li X."/>
            <person name="Xing L."/>
            <person name="Huo D."/>
            <person name="Sun M."/>
            <person name="Wang L."/>
            <person name="Mercier A."/>
            <person name="Li F."/>
            <person name="Yang H."/>
            <person name="Xiang J."/>
        </authorList>
    </citation>
    <scope>NUCLEOTIDE SEQUENCE [LARGE SCALE GENOMIC DNA]</scope>
    <source>
        <strain evidence="11">Shaxun</strain>
        <tissue evidence="11">Muscle</tissue>
    </source>
</reference>
<dbReference type="InterPro" id="IPR023271">
    <property type="entry name" value="Aquaporin-like"/>
</dbReference>
<comment type="similarity">
    <text evidence="2 8">Belongs to the MIP/aquaporin (TC 1.A.8) family.</text>
</comment>
<dbReference type="OrthoDB" id="3222at2759"/>
<evidence type="ECO:0000256" key="9">
    <source>
        <dbReference type="SAM" id="MobiDB-lite"/>
    </source>
</evidence>
<dbReference type="InterPro" id="IPR022357">
    <property type="entry name" value="MIP_CS"/>
</dbReference>
<feature type="compositionally biased region" description="Polar residues" evidence="9">
    <location>
        <begin position="259"/>
        <end position="269"/>
    </location>
</feature>
<evidence type="ECO:0000256" key="5">
    <source>
        <dbReference type="ARBA" id="ARBA00022692"/>
    </source>
</evidence>
<dbReference type="PROSITE" id="PS00221">
    <property type="entry name" value="MIP"/>
    <property type="match status" value="1"/>
</dbReference>
<dbReference type="STRING" id="307972.A0A2G8LJN2"/>
<feature type="transmembrane region" description="Helical" evidence="10">
    <location>
        <begin position="210"/>
        <end position="231"/>
    </location>
</feature>
<dbReference type="NCBIfam" id="TIGR00861">
    <property type="entry name" value="MIP"/>
    <property type="match status" value="1"/>
</dbReference>
<evidence type="ECO:0000256" key="6">
    <source>
        <dbReference type="ARBA" id="ARBA00022989"/>
    </source>
</evidence>
<sequence>METSVLRKMKQELVSPLFWRAIAAEFVGTALFIFAHHGATSVFPGREVSELRNAFTAGFAIATFVLCTAHISGGHFNPAVSISFLAFNLITPLRAVLYIIAQIGGATLGAFLIWVVTPRSYNPTTASTLLGPGITPGQGVLVEIVLTFQLVFMIFAVIDENRTDIVGSKPLAIGLSVIVGILCGVNYTGASMNPARSICSAIVSGIWDDHWIYWVGPIVGGLLGAVTYRWILDPTGKIERVTQDATWCCVTRSTTVPAATPATQNGNNADKQEANAVL</sequence>
<accession>A0A2G8LJN2</accession>
<proteinExistence type="inferred from homology"/>
<feature type="region of interest" description="Disordered" evidence="9">
    <location>
        <begin position="259"/>
        <end position="278"/>
    </location>
</feature>
<name>A0A2G8LJN2_STIJA</name>
<keyword evidence="7 10" id="KW-0472">Membrane</keyword>
<dbReference type="PRINTS" id="PR00783">
    <property type="entry name" value="MINTRINSICP"/>
</dbReference>
<dbReference type="PANTHER" id="PTHR19139:SF199">
    <property type="entry name" value="MIP17260P"/>
    <property type="match status" value="1"/>
</dbReference>
<evidence type="ECO:0008006" key="13">
    <source>
        <dbReference type="Google" id="ProtNLM"/>
    </source>
</evidence>
<evidence type="ECO:0000256" key="3">
    <source>
        <dbReference type="ARBA" id="ARBA00022448"/>
    </source>
</evidence>
<feature type="transmembrane region" description="Helical" evidence="10">
    <location>
        <begin position="170"/>
        <end position="190"/>
    </location>
</feature>